<dbReference type="Pfam" id="PF00443">
    <property type="entry name" value="UCH"/>
    <property type="match status" value="1"/>
</dbReference>
<dbReference type="AlphaFoldDB" id="L7JTY9"/>
<evidence type="ECO:0000313" key="2">
    <source>
        <dbReference type="EMBL" id="ELQ74953.1"/>
    </source>
</evidence>
<dbReference type="InterPro" id="IPR001394">
    <property type="entry name" value="Peptidase_C19_UCH"/>
</dbReference>
<keyword evidence="2" id="KW-0378">Hydrolase</keyword>
<dbReference type="EMBL" id="JH994005">
    <property type="protein sequence ID" value="ELQ74953.1"/>
    <property type="molecule type" value="Genomic_DNA"/>
</dbReference>
<name>L7JTY9_TRAHO</name>
<feature type="domain" description="Peptidase C19 ubiquitin carboxyl-terminal hydrolase" evidence="1">
    <location>
        <begin position="32"/>
        <end position="163"/>
    </location>
</feature>
<gene>
    <name evidence="2" type="ORF">THOM_2115</name>
</gene>
<dbReference type="InterPro" id="IPR038765">
    <property type="entry name" value="Papain-like_cys_pep_sf"/>
</dbReference>
<evidence type="ECO:0000313" key="3">
    <source>
        <dbReference type="Proteomes" id="UP000011185"/>
    </source>
</evidence>
<protein>
    <submittedName>
        <fullName evidence="2">Putative Peptidase C19, ubiquitin carboxyl-terminal hydrolase 2 protein</fullName>
    </submittedName>
</protein>
<accession>L7JTY9</accession>
<proteinExistence type="predicted"/>
<dbReference type="VEuPathDB" id="MicrosporidiaDB:THOM_2115"/>
<reference evidence="2 3" key="1">
    <citation type="journal article" date="2012" name="PLoS Pathog.">
        <title>The genome of the obligate intracellular parasite Trachipleistophora hominis: new insights into microsporidian genome dynamics and reductive evolution.</title>
        <authorList>
            <person name="Heinz E."/>
            <person name="Williams T.A."/>
            <person name="Nakjang S."/>
            <person name="Noel C.J."/>
            <person name="Swan D.C."/>
            <person name="Goldberg A.V."/>
            <person name="Harris S.R."/>
            <person name="Weinmaier T."/>
            <person name="Markert S."/>
            <person name="Becher D."/>
            <person name="Bernhardt J."/>
            <person name="Dagan T."/>
            <person name="Hacker C."/>
            <person name="Lucocq J.M."/>
            <person name="Schweder T."/>
            <person name="Rattei T."/>
            <person name="Hall N."/>
            <person name="Hirt R.P."/>
            <person name="Embley T.M."/>
        </authorList>
    </citation>
    <scope>NUCLEOTIDE SEQUENCE [LARGE SCALE GENOMIC DNA]</scope>
</reference>
<keyword evidence="3" id="KW-1185">Reference proteome</keyword>
<organism evidence="2 3">
    <name type="scientific">Trachipleistophora hominis</name>
    <name type="common">Microsporidian parasite</name>
    <dbReference type="NCBI Taxonomy" id="72359"/>
    <lineage>
        <taxon>Eukaryota</taxon>
        <taxon>Fungi</taxon>
        <taxon>Fungi incertae sedis</taxon>
        <taxon>Microsporidia</taxon>
        <taxon>Pleistophoridae</taxon>
        <taxon>Trachipleistophora</taxon>
    </lineage>
</organism>
<dbReference type="InParanoid" id="L7JTY9"/>
<evidence type="ECO:0000259" key="1">
    <source>
        <dbReference type="Pfam" id="PF00443"/>
    </source>
</evidence>
<dbReference type="GO" id="GO:0004843">
    <property type="term" value="F:cysteine-type deubiquitinase activity"/>
    <property type="evidence" value="ECO:0007669"/>
    <property type="project" value="InterPro"/>
</dbReference>
<dbReference type="GO" id="GO:0016579">
    <property type="term" value="P:protein deubiquitination"/>
    <property type="evidence" value="ECO:0007669"/>
    <property type="project" value="InterPro"/>
</dbReference>
<dbReference type="Gene3D" id="3.90.70.10">
    <property type="entry name" value="Cysteine proteinases"/>
    <property type="match status" value="1"/>
</dbReference>
<sequence length="188" mass="22637">MSKRKTLFCIVFLILLFLIPMYLLRRQRTVMCGLKNHHNVCYINAVLQSLFSCESFTTMLESIEPENGSVMYYIQNLWNDMKNNTLLNRLGLYRRLASMSNFLFKYDNKPGFTENFLEFITINLDEEKVKGIFLDEENFRKTKTSCFFSKNQHGMLSWYQKSMQTQTPIWIRFEILWKKTILHFPRYL</sequence>
<dbReference type="SUPFAM" id="SSF54001">
    <property type="entry name" value="Cysteine proteinases"/>
    <property type="match status" value="1"/>
</dbReference>
<dbReference type="Proteomes" id="UP000011185">
    <property type="component" value="Unassembled WGS sequence"/>
</dbReference>
<dbReference type="OrthoDB" id="333239at2759"/>
<dbReference type="HOGENOM" id="CLU_1442018_0_0_1"/>